<feature type="domain" description="DUF7067" evidence="4">
    <location>
        <begin position="157"/>
        <end position="211"/>
    </location>
</feature>
<feature type="domain" description="DUF7067" evidence="4">
    <location>
        <begin position="216"/>
        <end position="256"/>
    </location>
</feature>
<keyword evidence="2" id="KW-0119">Carbohydrate metabolism</keyword>
<gene>
    <name evidence="5" type="ORF">F0562_033280</name>
</gene>
<evidence type="ECO:0000313" key="6">
    <source>
        <dbReference type="Proteomes" id="UP000325577"/>
    </source>
</evidence>
<keyword evidence="1" id="KW-0479">Metal-binding</keyword>
<dbReference type="InterPro" id="IPR056301">
    <property type="entry name" value="GWD-like_N_Ig"/>
</dbReference>
<proteinExistence type="predicted"/>
<organism evidence="5 6">
    <name type="scientific">Nyssa sinensis</name>
    <dbReference type="NCBI Taxonomy" id="561372"/>
    <lineage>
        <taxon>Eukaryota</taxon>
        <taxon>Viridiplantae</taxon>
        <taxon>Streptophyta</taxon>
        <taxon>Embryophyta</taxon>
        <taxon>Tracheophyta</taxon>
        <taxon>Spermatophyta</taxon>
        <taxon>Magnoliopsida</taxon>
        <taxon>eudicotyledons</taxon>
        <taxon>Gunneridae</taxon>
        <taxon>Pentapetalae</taxon>
        <taxon>asterids</taxon>
        <taxon>Cornales</taxon>
        <taxon>Nyssaceae</taxon>
        <taxon>Nyssa</taxon>
    </lineage>
</organism>
<name>A0A5J5AUR7_9ASTE</name>
<evidence type="ECO:0000256" key="1">
    <source>
        <dbReference type="ARBA" id="ARBA00022723"/>
    </source>
</evidence>
<dbReference type="PANTHER" id="PTHR46999:SF1">
    <property type="entry name" value="ALPHA-GLUCAN WATER DIKINASE 1, CHLOROPLASTIC"/>
    <property type="match status" value="1"/>
</dbReference>
<reference evidence="5 6" key="1">
    <citation type="submission" date="2019-09" db="EMBL/GenBank/DDBJ databases">
        <title>A chromosome-level genome assembly of the Chinese tupelo Nyssa sinensis.</title>
        <authorList>
            <person name="Yang X."/>
            <person name="Kang M."/>
            <person name="Yang Y."/>
            <person name="Xiong H."/>
            <person name="Wang M."/>
            <person name="Zhang Z."/>
            <person name="Wang Z."/>
            <person name="Wu H."/>
            <person name="Ma T."/>
            <person name="Liu J."/>
            <person name="Xi Z."/>
        </authorList>
    </citation>
    <scope>NUCLEOTIDE SEQUENCE [LARGE SCALE GENOMIC DNA]</scope>
    <source>
        <strain evidence="5">J267</strain>
        <tissue evidence="5">Leaf</tissue>
    </source>
</reference>
<accession>A0A5J5AUR7</accession>
<keyword evidence="6" id="KW-1185">Reference proteome</keyword>
<evidence type="ECO:0000313" key="5">
    <source>
        <dbReference type="EMBL" id="KAA8533187.1"/>
    </source>
</evidence>
<dbReference type="Pfam" id="PF23166">
    <property type="entry name" value="Ig_N_CWD1"/>
    <property type="match status" value="2"/>
</dbReference>
<feature type="domain" description="Alpha-glucan water dikinase-like N-terminal Ig-like" evidence="3">
    <location>
        <begin position="295"/>
        <end position="411"/>
    </location>
</feature>
<evidence type="ECO:0000259" key="4">
    <source>
        <dbReference type="Pfam" id="PF23229"/>
    </source>
</evidence>
<dbReference type="PANTHER" id="PTHR46999">
    <property type="entry name" value="ALPHA-GLUCAN WATER DIKINASE 1, CHLOROPLASTIC-RELATED"/>
    <property type="match status" value="1"/>
</dbReference>
<dbReference type="Proteomes" id="UP000325577">
    <property type="component" value="Linkage Group LG19"/>
</dbReference>
<dbReference type="Pfam" id="PF23229">
    <property type="entry name" value="DUF7067"/>
    <property type="match status" value="2"/>
</dbReference>
<dbReference type="OrthoDB" id="6123450at2759"/>
<protein>
    <submittedName>
        <fullName evidence="5">Uncharacterized protein</fullName>
    </submittedName>
</protein>
<dbReference type="GO" id="GO:0046872">
    <property type="term" value="F:metal ion binding"/>
    <property type="evidence" value="ECO:0007669"/>
    <property type="project" value="UniProtKB-KW"/>
</dbReference>
<dbReference type="InterPro" id="IPR055495">
    <property type="entry name" value="CWD_DUF7067"/>
</dbReference>
<evidence type="ECO:0000259" key="3">
    <source>
        <dbReference type="Pfam" id="PF23166"/>
    </source>
</evidence>
<evidence type="ECO:0000256" key="2">
    <source>
        <dbReference type="ARBA" id="ARBA00023277"/>
    </source>
</evidence>
<sequence length="429" mass="48630">MGTHRVVSGFPQAVLATDRASEQLAGKFNLDGNTELQVDVSAPIQGSLSQIDIQVTNSSDTLILHWGGIRNTKEKWVLPSRRPDGTKVYKNKALRTPFLKSGSNSFLKIEIGDPAIQAIEFLIFDEAQNKWFKNNGENFHIKLPLKEKLNPNVSVPEDLVQIQAYTRWERMGKQMYTPEQEKEEYEAARVELLEEIARGCSIQDLRARLTSKNDKRKPNYSPQQQLIEFEEARKELQVELSKGTSLDEIQKKITKGEIQTKVAKQLERKRYFTVERIQRKKRELKQLLNKYASRKYTGLADKELLVLVTKPAGKTKVHLATDLKEPVILHWALSKKPGEWLAPPPSVLPPASVSLDKASETPFASSFSDDPTYKVQSLEIEVEDDNFVGMPFVLLSGGNWIKNKGSDFYVGFSVESKHVQKRYGKGFVG</sequence>
<feature type="domain" description="Alpha-glucan water dikinase-like N-terminal Ig-like" evidence="3">
    <location>
        <begin position="25"/>
        <end position="143"/>
    </location>
</feature>
<dbReference type="EMBL" id="CM018042">
    <property type="protein sequence ID" value="KAA8533187.1"/>
    <property type="molecule type" value="Genomic_DNA"/>
</dbReference>
<dbReference type="AlphaFoldDB" id="A0A5J5AUR7"/>